<dbReference type="RefSeq" id="WP_166077883.1">
    <property type="nucleotide sequence ID" value="NZ_JAAJBT010000007.1"/>
</dbReference>
<keyword evidence="4" id="KW-1185">Reference proteome</keyword>
<keyword evidence="1" id="KW-0732">Signal</keyword>
<organism evidence="3 4">
    <name type="scientific">Flavobacterium difficile</name>
    <dbReference type="NCBI Taxonomy" id="2709659"/>
    <lineage>
        <taxon>Bacteria</taxon>
        <taxon>Pseudomonadati</taxon>
        <taxon>Bacteroidota</taxon>
        <taxon>Flavobacteriia</taxon>
        <taxon>Flavobacteriales</taxon>
        <taxon>Flavobacteriaceae</taxon>
        <taxon>Flavobacterium</taxon>
    </lineage>
</organism>
<evidence type="ECO:0000313" key="4">
    <source>
        <dbReference type="Proteomes" id="UP000800984"/>
    </source>
</evidence>
<dbReference type="Pfam" id="PF10988">
    <property type="entry name" value="DUF2807"/>
    <property type="match status" value="1"/>
</dbReference>
<dbReference type="InterPro" id="IPR021255">
    <property type="entry name" value="DUF2807"/>
</dbReference>
<dbReference type="Proteomes" id="UP000800984">
    <property type="component" value="Unassembled WGS sequence"/>
</dbReference>
<reference evidence="3 4" key="1">
    <citation type="submission" date="2020-02" db="EMBL/GenBank/DDBJ databases">
        <authorList>
            <person name="Chen W.-M."/>
        </authorList>
    </citation>
    <scope>NUCLEOTIDE SEQUENCE [LARGE SCALE GENOMIC DNA]</scope>
    <source>
        <strain evidence="3 4">KDG-16</strain>
    </source>
</reference>
<name>A0ABX0IBJ3_9FLAO</name>
<evidence type="ECO:0000313" key="3">
    <source>
        <dbReference type="EMBL" id="NHM02755.1"/>
    </source>
</evidence>
<evidence type="ECO:0000259" key="2">
    <source>
        <dbReference type="Pfam" id="PF10988"/>
    </source>
</evidence>
<gene>
    <name evidence="3" type="ORF">G4D72_11620</name>
</gene>
<feature type="signal peptide" evidence="1">
    <location>
        <begin position="1"/>
        <end position="19"/>
    </location>
</feature>
<dbReference type="Gene3D" id="2.160.20.120">
    <property type="match status" value="1"/>
</dbReference>
<proteinExistence type="predicted"/>
<dbReference type="EMBL" id="JAAJBT010000007">
    <property type="protein sequence ID" value="NHM02755.1"/>
    <property type="molecule type" value="Genomic_DNA"/>
</dbReference>
<accession>A0ABX0IBJ3</accession>
<evidence type="ECO:0000256" key="1">
    <source>
        <dbReference type="SAM" id="SignalP"/>
    </source>
</evidence>
<feature type="domain" description="Putative auto-transporter adhesin head GIN" evidence="2">
    <location>
        <begin position="27"/>
        <end position="207"/>
    </location>
</feature>
<feature type="chain" id="PRO_5047111064" evidence="1">
    <location>
        <begin position="20"/>
        <end position="224"/>
    </location>
</feature>
<sequence>MKTNFLTFLAFSIFSISFAQTEKSVGDFNKVTSFDQIDVLLLPGTENKVILQGTNSEEVELVNNNGELKIRLPLGKILKGDDISATVYYKKLDAVEANEGSRISSSNEIKAIGFDIISKEGSEVVLKNLVADKLTVRCGAGSIVTVKGNVKNQDILSNSGAKYDGQDCITQQTVVTVNAGGLANVYASDLVDAKTRAGGTITIFGKPKQINQKTVAGGKIIQAK</sequence>
<comment type="caution">
    <text evidence="3">The sequence shown here is derived from an EMBL/GenBank/DDBJ whole genome shotgun (WGS) entry which is preliminary data.</text>
</comment>
<protein>
    <submittedName>
        <fullName evidence="3">DUF2807 domain-containing protein</fullName>
    </submittedName>
</protein>